<protein>
    <recommendedName>
        <fullName evidence="3">DUF429 domain-containing protein</fullName>
    </recommendedName>
</protein>
<evidence type="ECO:0000313" key="2">
    <source>
        <dbReference type="Proteomes" id="UP000263012"/>
    </source>
</evidence>
<keyword evidence="2" id="KW-1185">Reference proteome</keyword>
<dbReference type="Pfam" id="PF04250">
    <property type="entry name" value="DUF429"/>
    <property type="match status" value="1"/>
</dbReference>
<evidence type="ECO:0000313" key="1">
    <source>
        <dbReference type="EMBL" id="AUX10304.1"/>
    </source>
</evidence>
<sequence length="245" mass="26726">MYLGVDGCPDGWIAIVYDVDEYAGSGLYTHVEALYEDYGEEAESILVDVPIGLREHSNKKRPCDVAARRLLSPDRHASVFAPPVRAAVHADSYEAAKRIQEERTDGSLGVQSWGIADGIAQLDRFLRETHSDAVDIVREAHPEVAFWALAGEEATEYSKTGQPAAAFVERVDRLEAIDPDVSAHLRRAGRDLDAEVGVDDLVDAFALAVTASPLTGDLRTLPDEWPDDDPGDPAGLPMEMVYARP</sequence>
<dbReference type="Proteomes" id="UP000263012">
    <property type="component" value="Chromosome"/>
</dbReference>
<dbReference type="AlphaFoldDB" id="A0A343TMI2"/>
<dbReference type="KEGG" id="hdf:AArcSl_2686"/>
<reference evidence="2" key="1">
    <citation type="submission" date="2017-11" db="EMBL/GenBank/DDBJ databases">
        <title>Phenotypic and genomic properties of facultatively anaerobic sulfur-reducing natronoarchaea from hypersaline soda lakes.</title>
        <authorList>
            <person name="Sorokin D.Y."/>
            <person name="Kublanov I.V."/>
            <person name="Roman P."/>
            <person name="Sinninghe Damste J.S."/>
            <person name="Golyshin P.N."/>
            <person name="Rojo D."/>
            <person name="Ciordia S."/>
            <person name="Mena M.D.C."/>
            <person name="Ferrer M."/>
            <person name="Messina E."/>
            <person name="Smedile F."/>
            <person name="La Spada G."/>
            <person name="La Cono V."/>
            <person name="Yakimov M.M."/>
        </authorList>
    </citation>
    <scope>NUCLEOTIDE SEQUENCE [LARGE SCALE GENOMIC DNA]</scope>
    <source>
        <strain evidence="2">AArc-Sl</strain>
    </source>
</reference>
<gene>
    <name evidence="1" type="ORF">AArcSl_2686</name>
</gene>
<dbReference type="OrthoDB" id="132880at2157"/>
<name>A0A343TMI2_9EURY</name>
<dbReference type="EMBL" id="CP025066">
    <property type="protein sequence ID" value="AUX10304.1"/>
    <property type="molecule type" value="Genomic_DNA"/>
</dbReference>
<dbReference type="InterPro" id="IPR007362">
    <property type="entry name" value="DUF429"/>
</dbReference>
<evidence type="ECO:0008006" key="3">
    <source>
        <dbReference type="Google" id="ProtNLM"/>
    </source>
</evidence>
<dbReference type="RefSeq" id="WP_119820331.1">
    <property type="nucleotide sequence ID" value="NZ_CP025066.1"/>
</dbReference>
<accession>A0A343TMI2</accession>
<proteinExistence type="predicted"/>
<dbReference type="GeneID" id="37879044"/>
<organism evidence="1 2">
    <name type="scientific">Halalkaliarchaeum desulfuricum</name>
    <dbReference type="NCBI Taxonomy" id="2055893"/>
    <lineage>
        <taxon>Archaea</taxon>
        <taxon>Methanobacteriati</taxon>
        <taxon>Methanobacteriota</taxon>
        <taxon>Stenosarchaea group</taxon>
        <taxon>Halobacteria</taxon>
        <taxon>Halobacteriales</taxon>
        <taxon>Haloferacaceae</taxon>
        <taxon>Halalkaliarchaeum</taxon>
    </lineage>
</organism>